<dbReference type="OrthoDB" id="9813911at2"/>
<evidence type="ECO:0008006" key="4">
    <source>
        <dbReference type="Google" id="ProtNLM"/>
    </source>
</evidence>
<accession>A0A1B3XSM9</accession>
<keyword evidence="1" id="KW-1133">Transmembrane helix</keyword>
<keyword evidence="1" id="KW-0472">Membrane</keyword>
<gene>
    <name evidence="2" type="ORF">ABE28_017795</name>
</gene>
<dbReference type="KEGG" id="bmur:ABE28_017795"/>
<keyword evidence="1" id="KW-0812">Transmembrane</keyword>
<dbReference type="Proteomes" id="UP000077926">
    <property type="component" value="Chromosome"/>
</dbReference>
<sequence length="115" mass="13485">MVKKLLHTEGLIIFFAMVYVYSLYDFSWWMFLLLLFSPDVSMVAYLFDEHAGAKVYNVFHTYTLPIFLILSAIYLRLDNLLMIGLIWTAHIGMDRFLGYGLKYATSFKATHIQRV</sequence>
<evidence type="ECO:0000313" key="3">
    <source>
        <dbReference type="Proteomes" id="UP000077926"/>
    </source>
</evidence>
<dbReference type="Pfam" id="PF14079">
    <property type="entry name" value="DUF4260"/>
    <property type="match status" value="1"/>
</dbReference>
<dbReference type="EMBL" id="CP017080">
    <property type="protein sequence ID" value="AOH56220.1"/>
    <property type="molecule type" value="Genomic_DNA"/>
</dbReference>
<keyword evidence="3" id="KW-1185">Reference proteome</keyword>
<protein>
    <recommendedName>
        <fullName evidence="4">DUF4260 domain-containing protein</fullName>
    </recommendedName>
</protein>
<dbReference type="AlphaFoldDB" id="A0A1B3XSM9"/>
<evidence type="ECO:0000313" key="2">
    <source>
        <dbReference type="EMBL" id="AOH56220.1"/>
    </source>
</evidence>
<dbReference type="STRING" id="264697.ABE28_017795"/>
<feature type="transmembrane region" description="Helical" evidence="1">
    <location>
        <begin position="56"/>
        <end position="75"/>
    </location>
</feature>
<dbReference type="InterPro" id="IPR025356">
    <property type="entry name" value="DUF4260"/>
</dbReference>
<evidence type="ECO:0000256" key="1">
    <source>
        <dbReference type="SAM" id="Phobius"/>
    </source>
</evidence>
<reference evidence="2 3" key="1">
    <citation type="submission" date="2016-08" db="EMBL/GenBank/DDBJ databases">
        <title>Complete genome sequence of Bacillus muralis G25-68, a strain with toxicity to nematodes.</title>
        <authorList>
            <person name="Zheng Z."/>
        </authorList>
    </citation>
    <scope>NUCLEOTIDE SEQUENCE [LARGE SCALE GENOMIC DNA]</scope>
    <source>
        <strain evidence="2 3">G25-68</strain>
    </source>
</reference>
<feature type="transmembrane region" description="Helical" evidence="1">
    <location>
        <begin position="12"/>
        <end position="36"/>
    </location>
</feature>
<name>A0A1B3XSM9_9BACI</name>
<dbReference type="RefSeq" id="WP_064466115.1">
    <property type="nucleotide sequence ID" value="NZ_CP017080.1"/>
</dbReference>
<proteinExistence type="predicted"/>
<organism evidence="2 3">
    <name type="scientific">Peribacillus muralis</name>
    <dbReference type="NCBI Taxonomy" id="264697"/>
    <lineage>
        <taxon>Bacteria</taxon>
        <taxon>Bacillati</taxon>
        <taxon>Bacillota</taxon>
        <taxon>Bacilli</taxon>
        <taxon>Bacillales</taxon>
        <taxon>Bacillaceae</taxon>
        <taxon>Peribacillus</taxon>
    </lineage>
</organism>